<comment type="caution">
    <text evidence="1">The sequence shown here is derived from an EMBL/GenBank/DDBJ whole genome shotgun (WGS) entry which is preliminary data.</text>
</comment>
<gene>
    <name evidence="1" type="ORF">OGAPHI_004319</name>
</gene>
<sequence length="105" mass="12075">MRVDGHIPCGTAQRLPLSVWYMLLCDWVPVLFNHAEIHQINQVVGGGCPNQKVVRFDIPVNEIVLMNKLDPFNHLFGHLCHSFNAKPSTTPFKQIFQRRPQKLDD</sequence>
<dbReference type="EMBL" id="JAEUBE010000295">
    <property type="protein sequence ID" value="KAH3666130.1"/>
    <property type="molecule type" value="Genomic_DNA"/>
</dbReference>
<name>A0A9P8P6V6_9ASCO</name>
<evidence type="ECO:0000313" key="1">
    <source>
        <dbReference type="EMBL" id="KAH3666130.1"/>
    </source>
</evidence>
<keyword evidence="2" id="KW-1185">Reference proteome</keyword>
<dbReference type="Proteomes" id="UP000769157">
    <property type="component" value="Unassembled WGS sequence"/>
</dbReference>
<dbReference type="OrthoDB" id="10456084at2759"/>
<reference evidence="1" key="2">
    <citation type="submission" date="2021-01" db="EMBL/GenBank/DDBJ databases">
        <authorList>
            <person name="Schikora-Tamarit M.A."/>
        </authorList>
    </citation>
    <scope>NUCLEOTIDE SEQUENCE</scope>
    <source>
        <strain evidence="1">CBS6075</strain>
    </source>
</reference>
<evidence type="ECO:0000313" key="2">
    <source>
        <dbReference type="Proteomes" id="UP000769157"/>
    </source>
</evidence>
<proteinExistence type="predicted"/>
<dbReference type="GeneID" id="70236284"/>
<accession>A0A9P8P6V6</accession>
<protein>
    <submittedName>
        <fullName evidence="1">Uncharacterized protein</fullName>
    </submittedName>
</protein>
<dbReference type="AlphaFoldDB" id="A0A9P8P6V6"/>
<dbReference type="RefSeq" id="XP_046061334.1">
    <property type="nucleotide sequence ID" value="XM_046205385.1"/>
</dbReference>
<reference evidence="1" key="1">
    <citation type="journal article" date="2021" name="Open Biol.">
        <title>Shared evolutionary footprints suggest mitochondrial oxidative damage underlies multiple complex I losses in fungi.</title>
        <authorList>
            <person name="Schikora-Tamarit M.A."/>
            <person name="Marcet-Houben M."/>
            <person name="Nosek J."/>
            <person name="Gabaldon T."/>
        </authorList>
    </citation>
    <scope>NUCLEOTIDE SEQUENCE</scope>
    <source>
        <strain evidence="1">CBS6075</strain>
    </source>
</reference>
<organism evidence="1 2">
    <name type="scientific">Ogataea philodendri</name>
    <dbReference type="NCBI Taxonomy" id="1378263"/>
    <lineage>
        <taxon>Eukaryota</taxon>
        <taxon>Fungi</taxon>
        <taxon>Dikarya</taxon>
        <taxon>Ascomycota</taxon>
        <taxon>Saccharomycotina</taxon>
        <taxon>Pichiomycetes</taxon>
        <taxon>Pichiales</taxon>
        <taxon>Pichiaceae</taxon>
        <taxon>Ogataea</taxon>
    </lineage>
</organism>